<reference evidence="1" key="2">
    <citation type="submission" date="2021-04" db="EMBL/GenBank/DDBJ databases">
        <authorList>
            <person name="Gilroy R."/>
        </authorList>
    </citation>
    <scope>NUCLEOTIDE SEQUENCE</scope>
    <source>
        <strain evidence="1">ChiBcec16_6824</strain>
    </source>
</reference>
<sequence length="261" mass="28976">MTIPEYCAAVCRLVRFIPDHPAIVRELSGHLEDAVEAHQAKGLPYDQAVEQAVTAMGDPAEVGKALDALHSPLLGWIQIWVRRALVVCATLMLLPALLGLWRLGESCFPQEDPAQWRSTQTGEGLPGLPQRNIVEHSGYTLSLWDGVHTTGKETDQVSLLLRLDHFSPWLRRPSEWTFQSLTVTDDLGTEYLNWATAYREHQADFQVLASSSGVYDTFFSDWFVLTIDSIPPEAQTLTIALEQTGEPFSFSIPLTGGGEDE</sequence>
<organism evidence="1 2">
    <name type="scientific">Candidatus Flavonifractor merdigallinarum</name>
    <dbReference type="NCBI Taxonomy" id="2838589"/>
    <lineage>
        <taxon>Bacteria</taxon>
        <taxon>Bacillati</taxon>
        <taxon>Bacillota</taxon>
        <taxon>Clostridia</taxon>
        <taxon>Eubacteriales</taxon>
        <taxon>Oscillospiraceae</taxon>
        <taxon>Flavonifractor</taxon>
    </lineage>
</organism>
<dbReference type="InterPro" id="IPR047928">
    <property type="entry name" value="Perm_prefix_1"/>
</dbReference>
<gene>
    <name evidence="1" type="ORF">H9841_02665</name>
</gene>
<name>A0A9D1Y7N7_9FIRM</name>
<dbReference type="NCBIfam" id="NF038403">
    <property type="entry name" value="perm_prefix_1"/>
    <property type="match status" value="1"/>
</dbReference>
<evidence type="ECO:0000313" key="1">
    <source>
        <dbReference type="EMBL" id="HIY20788.1"/>
    </source>
</evidence>
<reference evidence="1" key="1">
    <citation type="journal article" date="2021" name="PeerJ">
        <title>Extensive microbial diversity within the chicken gut microbiome revealed by metagenomics and culture.</title>
        <authorList>
            <person name="Gilroy R."/>
            <person name="Ravi A."/>
            <person name="Getino M."/>
            <person name="Pursley I."/>
            <person name="Horton D.L."/>
            <person name="Alikhan N.F."/>
            <person name="Baker D."/>
            <person name="Gharbi K."/>
            <person name="Hall N."/>
            <person name="Watson M."/>
            <person name="Adriaenssens E.M."/>
            <person name="Foster-Nyarko E."/>
            <person name="Jarju S."/>
            <person name="Secka A."/>
            <person name="Antonio M."/>
            <person name="Oren A."/>
            <person name="Chaudhuri R.R."/>
            <person name="La Ragione R."/>
            <person name="Hildebrand F."/>
            <person name="Pallen M.J."/>
        </authorList>
    </citation>
    <scope>NUCLEOTIDE SEQUENCE</scope>
    <source>
        <strain evidence="1">ChiBcec16_6824</strain>
    </source>
</reference>
<dbReference type="Proteomes" id="UP000823868">
    <property type="component" value="Unassembled WGS sequence"/>
</dbReference>
<protein>
    <submittedName>
        <fullName evidence="1">Uncharacterized protein</fullName>
    </submittedName>
</protein>
<evidence type="ECO:0000313" key="2">
    <source>
        <dbReference type="Proteomes" id="UP000823868"/>
    </source>
</evidence>
<proteinExistence type="predicted"/>
<comment type="caution">
    <text evidence="1">The sequence shown here is derived from an EMBL/GenBank/DDBJ whole genome shotgun (WGS) entry which is preliminary data.</text>
</comment>
<dbReference type="EMBL" id="DXDX01000052">
    <property type="protein sequence ID" value="HIY20788.1"/>
    <property type="molecule type" value="Genomic_DNA"/>
</dbReference>
<accession>A0A9D1Y7N7</accession>
<dbReference type="AlphaFoldDB" id="A0A9D1Y7N7"/>